<evidence type="ECO:0000313" key="8">
    <source>
        <dbReference type="Proteomes" id="UP001219518"/>
    </source>
</evidence>
<evidence type="ECO:0000259" key="6">
    <source>
        <dbReference type="Pfam" id="PF00151"/>
    </source>
</evidence>
<keyword evidence="8" id="KW-1185">Reference proteome</keyword>
<evidence type="ECO:0000256" key="4">
    <source>
        <dbReference type="RuleBase" id="RU004262"/>
    </source>
</evidence>
<comment type="subcellular location">
    <subcellularLocation>
        <location evidence="1">Secreted</location>
    </subcellularLocation>
</comment>
<dbReference type="Gene3D" id="3.40.50.1820">
    <property type="entry name" value="alpha/beta hydrolase"/>
    <property type="match status" value="1"/>
</dbReference>
<evidence type="ECO:0000256" key="1">
    <source>
        <dbReference type="ARBA" id="ARBA00004613"/>
    </source>
</evidence>
<organism evidence="7 8">
    <name type="scientific">Frankliniella fusca</name>
    <dbReference type="NCBI Taxonomy" id="407009"/>
    <lineage>
        <taxon>Eukaryota</taxon>
        <taxon>Metazoa</taxon>
        <taxon>Ecdysozoa</taxon>
        <taxon>Arthropoda</taxon>
        <taxon>Hexapoda</taxon>
        <taxon>Insecta</taxon>
        <taxon>Pterygota</taxon>
        <taxon>Neoptera</taxon>
        <taxon>Paraneoptera</taxon>
        <taxon>Thysanoptera</taxon>
        <taxon>Terebrantia</taxon>
        <taxon>Thripoidea</taxon>
        <taxon>Thripidae</taxon>
        <taxon>Frankliniella</taxon>
    </lineage>
</organism>
<feature type="domain" description="Lipase" evidence="6">
    <location>
        <begin position="97"/>
        <end position="357"/>
    </location>
</feature>
<feature type="chain" id="PRO_5042010651" evidence="5">
    <location>
        <begin position="29"/>
        <end position="417"/>
    </location>
</feature>
<comment type="caution">
    <text evidence="7">The sequence shown here is derived from an EMBL/GenBank/DDBJ whole genome shotgun (WGS) entry which is preliminary data.</text>
</comment>
<name>A0AAE1HD96_9NEOP</name>
<dbReference type="GO" id="GO:0005615">
    <property type="term" value="C:extracellular space"/>
    <property type="evidence" value="ECO:0007669"/>
    <property type="project" value="TreeGrafter"/>
</dbReference>
<evidence type="ECO:0000313" key="7">
    <source>
        <dbReference type="EMBL" id="KAK3919217.1"/>
    </source>
</evidence>
<evidence type="ECO:0000256" key="5">
    <source>
        <dbReference type="SAM" id="SignalP"/>
    </source>
</evidence>
<dbReference type="PANTHER" id="PTHR11610:SF177">
    <property type="entry name" value="IP13478P-RELATED"/>
    <property type="match status" value="1"/>
</dbReference>
<evidence type="ECO:0000256" key="2">
    <source>
        <dbReference type="ARBA" id="ARBA00010701"/>
    </source>
</evidence>
<comment type="similarity">
    <text evidence="2 4">Belongs to the AB hydrolase superfamily. Lipase family.</text>
</comment>
<proteinExistence type="inferred from homology"/>
<dbReference type="GO" id="GO:0016042">
    <property type="term" value="P:lipid catabolic process"/>
    <property type="evidence" value="ECO:0007669"/>
    <property type="project" value="TreeGrafter"/>
</dbReference>
<feature type="signal peptide" evidence="5">
    <location>
        <begin position="1"/>
        <end position="28"/>
    </location>
</feature>
<dbReference type="Proteomes" id="UP001219518">
    <property type="component" value="Unassembled WGS sequence"/>
</dbReference>
<dbReference type="Pfam" id="PF00151">
    <property type="entry name" value="Lipase"/>
    <property type="match status" value="1"/>
</dbReference>
<dbReference type="GO" id="GO:0017171">
    <property type="term" value="F:serine hydrolase activity"/>
    <property type="evidence" value="ECO:0007669"/>
    <property type="project" value="TreeGrafter"/>
</dbReference>
<dbReference type="InterPro" id="IPR029058">
    <property type="entry name" value="AB_hydrolase_fold"/>
</dbReference>
<dbReference type="AlphaFoldDB" id="A0AAE1HD96"/>
<dbReference type="PANTHER" id="PTHR11610">
    <property type="entry name" value="LIPASE"/>
    <property type="match status" value="1"/>
</dbReference>
<keyword evidence="3" id="KW-0964">Secreted</keyword>
<gene>
    <name evidence="7" type="ORF">KUF71_008366</name>
</gene>
<dbReference type="CDD" id="cd00707">
    <property type="entry name" value="Pancreat_lipase_like"/>
    <property type="match status" value="1"/>
</dbReference>
<dbReference type="EMBL" id="JAHWGI010000971">
    <property type="protein sequence ID" value="KAK3919217.1"/>
    <property type="molecule type" value="Genomic_DNA"/>
</dbReference>
<sequence length="417" mass="44695">MRAPSRTMSARAAAPLLALLLVAAVTLGGAPTPTPREDAIDFPDEDNEVLDPRKVVDLLGEEDYLDVLVGGGEDGKWLSLPGFGIFDGCINPPAECPNSNVTFWLYTRELGGEPEQLDVAVPESIEYARWARGKPVKVLIHGYTGNKDYSPNTEIRPAYLNYSDFNVISVDWSPLAPSPCYVQATYNVALVGNCTAQLLDEMVRLGVAALEDIHVVGFSLGGQVAGNIANYLRSGTLTRITGLDPALPLFTTISTSPRLDASDARFVDVIHTNAGWKGKLLPSGHLDFYLNSIIQQPGCSWDSSCDHARAPAYFAESIASPQGFWGFSCTSIISFYTGLCSPGDAAEMVLMGEHANSSARGVYFAYTNPTFPFAKGHDLGEAVENLHNATSQVSGALGETALNATSGSHRPSLHHDN</sequence>
<dbReference type="FunFam" id="3.40.50.1820:FF:000076">
    <property type="entry name" value="phospholipase A1"/>
    <property type="match status" value="1"/>
</dbReference>
<dbReference type="InterPro" id="IPR033906">
    <property type="entry name" value="Lipase_N"/>
</dbReference>
<dbReference type="PRINTS" id="PR00821">
    <property type="entry name" value="TAGLIPASE"/>
</dbReference>
<reference evidence="7" key="1">
    <citation type="submission" date="2021-07" db="EMBL/GenBank/DDBJ databases">
        <authorList>
            <person name="Catto M.A."/>
            <person name="Jacobson A."/>
            <person name="Kennedy G."/>
            <person name="Labadie P."/>
            <person name="Hunt B.G."/>
            <person name="Srinivasan R."/>
        </authorList>
    </citation>
    <scope>NUCLEOTIDE SEQUENCE</scope>
    <source>
        <strain evidence="7">PL_HMW_Pooled</strain>
        <tissue evidence="7">Head</tissue>
    </source>
</reference>
<dbReference type="SUPFAM" id="SSF53474">
    <property type="entry name" value="alpha/beta-Hydrolases"/>
    <property type="match status" value="1"/>
</dbReference>
<dbReference type="InterPro" id="IPR013818">
    <property type="entry name" value="Lipase"/>
</dbReference>
<evidence type="ECO:0000256" key="3">
    <source>
        <dbReference type="ARBA" id="ARBA00022525"/>
    </source>
</evidence>
<protein>
    <submittedName>
        <fullName evidence="7">Pancreatic lipase-related protein 2</fullName>
    </submittedName>
</protein>
<dbReference type="InterPro" id="IPR000734">
    <property type="entry name" value="TAG_lipase"/>
</dbReference>
<dbReference type="GO" id="GO:0016298">
    <property type="term" value="F:lipase activity"/>
    <property type="evidence" value="ECO:0007669"/>
    <property type="project" value="InterPro"/>
</dbReference>
<reference evidence="7" key="2">
    <citation type="journal article" date="2023" name="BMC Genomics">
        <title>Pest status, molecular evolution, and epigenetic factors derived from the genome assembly of Frankliniella fusca, a thysanopteran phytovirus vector.</title>
        <authorList>
            <person name="Catto M.A."/>
            <person name="Labadie P.E."/>
            <person name="Jacobson A.L."/>
            <person name="Kennedy G.G."/>
            <person name="Srinivasan R."/>
            <person name="Hunt B.G."/>
        </authorList>
    </citation>
    <scope>NUCLEOTIDE SEQUENCE</scope>
    <source>
        <strain evidence="7">PL_HMW_Pooled</strain>
    </source>
</reference>
<accession>A0AAE1HD96</accession>
<keyword evidence="5" id="KW-0732">Signal</keyword>